<reference evidence="2" key="2">
    <citation type="submission" date="2024-06" db="EMBL/GenBank/DDBJ databases">
        <authorList>
            <person name="Plum-Jensen L.E."/>
            <person name="Schramm A."/>
            <person name="Marshall I.P.G."/>
        </authorList>
    </citation>
    <scope>NUCLEOTIDE SEQUENCE</scope>
    <source>
        <strain evidence="2">Rat1</strain>
    </source>
</reference>
<proteinExistence type="predicted"/>
<keyword evidence="1" id="KW-0812">Transmembrane</keyword>
<evidence type="ECO:0000256" key="1">
    <source>
        <dbReference type="SAM" id="Phobius"/>
    </source>
</evidence>
<gene>
    <name evidence="2" type="ORF">Q3M24_21300</name>
</gene>
<protein>
    <recommendedName>
        <fullName evidence="3">PepSY-associated TM region</fullName>
    </recommendedName>
</protein>
<dbReference type="AlphaFoldDB" id="A0AAU8LVC5"/>
<keyword evidence="1" id="KW-0472">Membrane</keyword>
<evidence type="ECO:0008006" key="3">
    <source>
        <dbReference type="Google" id="ProtNLM"/>
    </source>
</evidence>
<feature type="transmembrane region" description="Helical" evidence="1">
    <location>
        <begin position="55"/>
        <end position="77"/>
    </location>
</feature>
<evidence type="ECO:0000313" key="2">
    <source>
        <dbReference type="EMBL" id="XCN72794.1"/>
    </source>
</evidence>
<keyword evidence="1" id="KW-1133">Transmembrane helix</keyword>
<accession>A0AAU8LVC5</accession>
<name>A0AAU8LVC5_9BACT</name>
<organism evidence="2">
    <name type="scientific">Candidatus Electrothrix aestuarii</name>
    <dbReference type="NCBI Taxonomy" id="3062594"/>
    <lineage>
        <taxon>Bacteria</taxon>
        <taxon>Pseudomonadati</taxon>
        <taxon>Thermodesulfobacteriota</taxon>
        <taxon>Desulfobulbia</taxon>
        <taxon>Desulfobulbales</taxon>
        <taxon>Desulfobulbaceae</taxon>
        <taxon>Candidatus Electrothrix</taxon>
    </lineage>
</organism>
<sequence>MKIRKLHRLTAITFSPFLILFALSGSTMLFRKTGIYSKEVKKVIESIHTWEIIAPYIGIIGGLGLLTVTITGIIIFFKRTA</sequence>
<dbReference type="EMBL" id="CP159373">
    <property type="protein sequence ID" value="XCN72794.1"/>
    <property type="molecule type" value="Genomic_DNA"/>
</dbReference>
<reference evidence="2" key="1">
    <citation type="journal article" date="2024" name="Syst. Appl. Microbiol.">
        <title>First single-strain enrichments of Electrothrix cable bacteria, description of E. aestuarii sp. nov. and E. rattekaaiensis sp. nov., and proposal of a cable bacteria taxonomy following the rules of the SeqCode.</title>
        <authorList>
            <person name="Plum-Jensen L.E."/>
            <person name="Schramm A."/>
            <person name="Marshall I.P.G."/>
        </authorList>
    </citation>
    <scope>NUCLEOTIDE SEQUENCE</scope>
    <source>
        <strain evidence="2">Rat1</strain>
    </source>
</reference>
<dbReference type="KEGG" id="eaj:Q3M24_21300"/>